<accession>Q21Q27</accession>
<keyword evidence="2" id="KW-1185">Reference proteome</keyword>
<name>Q21Q27_ALBFT</name>
<dbReference type="AlphaFoldDB" id="Q21Q27"/>
<evidence type="ECO:0000313" key="1">
    <source>
        <dbReference type="EMBL" id="ABD72118.1"/>
    </source>
</evidence>
<dbReference type="EMBL" id="CP000268">
    <property type="protein sequence ID" value="ABD72118.1"/>
    <property type="molecule type" value="Genomic_DNA"/>
</dbReference>
<dbReference type="HOGENOM" id="CLU_2466943_0_0_4"/>
<keyword evidence="1" id="KW-0614">Plasmid</keyword>
<gene>
    <name evidence="1" type="ordered locus">Rfer_4432</name>
</gene>
<protein>
    <submittedName>
        <fullName evidence="1">Uncharacterized protein</fullName>
    </submittedName>
</protein>
<reference evidence="2" key="1">
    <citation type="submission" date="2006-02" db="EMBL/GenBank/DDBJ databases">
        <title>Complete sequence of plasmid 1 of Rhodoferax ferrireducens DSM 15236.</title>
        <authorList>
            <person name="Copeland A."/>
            <person name="Lucas S."/>
            <person name="Lapidus A."/>
            <person name="Barry K."/>
            <person name="Detter J.C."/>
            <person name="Glavina del Rio T."/>
            <person name="Hammon N."/>
            <person name="Israni S."/>
            <person name="Pitluck S."/>
            <person name="Brettin T."/>
            <person name="Bruce D."/>
            <person name="Han C."/>
            <person name="Tapia R."/>
            <person name="Gilna P."/>
            <person name="Kiss H."/>
            <person name="Schmutz J."/>
            <person name="Larimer F."/>
            <person name="Land M."/>
            <person name="Kyrpides N."/>
            <person name="Ivanova N."/>
            <person name="Richardson P."/>
        </authorList>
    </citation>
    <scope>NUCLEOTIDE SEQUENCE [LARGE SCALE GENOMIC DNA]</scope>
    <source>
        <strain evidence="2">ATCC BAA-621 / DSM 15236 / T118</strain>
        <plasmid evidence="2">Plasmid pDSM15236</plasmid>
    </source>
</reference>
<proteinExistence type="predicted"/>
<sequence>MTAIATRMIPAKALDEDFRRLGESESSVQLAMQELADWCIRNQHLIEQGRKHGFRLGTTPMVKDIIALACSTPGEAARLTANIQDVPQ</sequence>
<dbReference type="RefSeq" id="WP_011458621.1">
    <property type="nucleotide sequence ID" value="NC_007901.1"/>
</dbReference>
<evidence type="ECO:0000313" key="2">
    <source>
        <dbReference type="Proteomes" id="UP000008332"/>
    </source>
</evidence>
<geneLocation type="plasmid" evidence="2">
    <name>pDSM15236</name>
</geneLocation>
<organism evidence="1 2">
    <name type="scientific">Albidiferax ferrireducens (strain ATCC BAA-621 / DSM 15236 / T118)</name>
    <name type="common">Rhodoferax ferrireducens</name>
    <dbReference type="NCBI Taxonomy" id="338969"/>
    <lineage>
        <taxon>Bacteria</taxon>
        <taxon>Pseudomonadati</taxon>
        <taxon>Pseudomonadota</taxon>
        <taxon>Betaproteobacteria</taxon>
        <taxon>Burkholderiales</taxon>
        <taxon>Comamonadaceae</taxon>
        <taxon>Rhodoferax</taxon>
    </lineage>
</organism>
<dbReference type="Proteomes" id="UP000008332">
    <property type="component" value="Plasmid unnamed1"/>
</dbReference>
<dbReference type="KEGG" id="rfr:Rfer_4432"/>